<dbReference type="GO" id="GO:0003924">
    <property type="term" value="F:GTPase activity"/>
    <property type="evidence" value="ECO:0007669"/>
    <property type="project" value="InterPro"/>
</dbReference>
<dbReference type="PROSITE" id="PS51722">
    <property type="entry name" value="G_TR_2"/>
    <property type="match status" value="1"/>
</dbReference>
<dbReference type="InterPro" id="IPR027417">
    <property type="entry name" value="P-loop_NTPase"/>
</dbReference>
<gene>
    <name evidence="8" type="ORF">Cvel_29003.t1.CR1</name>
</gene>
<dbReference type="InterPro" id="IPR050100">
    <property type="entry name" value="TRAFAC_GTPase_members"/>
</dbReference>
<dbReference type="EMBL" id="CDMZ01003141">
    <property type="protein sequence ID" value="CUC10219.1"/>
    <property type="molecule type" value="Genomic_DNA"/>
</dbReference>
<sequence length="562" mass="62177">MSADDGVPPPAPDYPQQQEEAQAPAWDAEAPAENGEAPPNGTVGNGDDAAADEEEEPLEDEGEEEEGEEEAGPARPKPKKLNAKDQLPEPDSRPHLNIVFIGHVDAGKSTTCGNILVLSGQVDQFMHFLSYRILLFLCLSACRVLSGQVDQRAMEKYEREAKEKNRESWFLAYIMDTNEEERAKGKTVEVGRAHFTTQTKRYTILDAPGHKSFVPNMIAGASQADIAVLIISARKNEFEAGFERGGQTREHAVLAKTLGVSQLIVAINKMDDPSVEWRKERYDEIETKLTPYLKQCGYNPKSDIFFLPLSGLQGSNLMEHVSDPSSKIFDKRAAWYPKEKPTLFGLLDSHVQPPPRCESSAVRVSILDGYKDQGVVAMGKVEAGVVESGGQYILMPNKQKVKVVAVGIDDGEGENEYKFAKVGENVQLRVTGAEEEQVQKGFILCGLNDLCPVVTYFKAQVVIVELLPNRPVITAGYSCVLHIHTACEEVEITKLLEMTDRATRKNVKHPPFIKSNCMMQCVMKLASPQCLETYEKRPQLGRFTLRDEGKTIAIGKVIAVKE</sequence>
<dbReference type="InterPro" id="IPR009001">
    <property type="entry name" value="Transl_elong_EF1A/Init_IF2_C"/>
</dbReference>
<accession>A0A0K6S9I8</accession>
<dbReference type="PRINTS" id="PR00315">
    <property type="entry name" value="ELONGATNFCT"/>
</dbReference>
<organism evidence="8">
    <name type="scientific">Chromera velia CCMP2878</name>
    <dbReference type="NCBI Taxonomy" id="1169474"/>
    <lineage>
        <taxon>Eukaryota</taxon>
        <taxon>Sar</taxon>
        <taxon>Alveolata</taxon>
        <taxon>Colpodellida</taxon>
        <taxon>Chromeraceae</taxon>
        <taxon>Chromera</taxon>
    </lineage>
</organism>
<dbReference type="VEuPathDB" id="CryptoDB:Cvel_29003"/>
<evidence type="ECO:0000313" key="8">
    <source>
        <dbReference type="EMBL" id="CUC10219.1"/>
    </source>
</evidence>
<evidence type="ECO:0000256" key="2">
    <source>
        <dbReference type="ARBA" id="ARBA00007249"/>
    </source>
</evidence>
<dbReference type="GO" id="GO:0005525">
    <property type="term" value="F:GTP binding"/>
    <property type="evidence" value="ECO:0007669"/>
    <property type="project" value="UniProtKB-KW"/>
</dbReference>
<reference evidence="8" key="1">
    <citation type="submission" date="2014-11" db="EMBL/GenBank/DDBJ databases">
        <title>Molecular phylogeny of cliff fern family Woodsiaceae with morphological implications.</title>
        <authorList>
            <person name="Shao Y.-Z."/>
            <person name="Wei R."/>
            <person name="Zhang X.-C."/>
        </authorList>
    </citation>
    <scope>NUCLEOTIDE SEQUENCE</scope>
</reference>
<evidence type="ECO:0000256" key="5">
    <source>
        <dbReference type="ARBA" id="ARBA00023134"/>
    </source>
</evidence>
<dbReference type="Pfam" id="PF00009">
    <property type="entry name" value="GTP_EFTU"/>
    <property type="match status" value="2"/>
</dbReference>
<protein>
    <recommendedName>
        <fullName evidence="7">Tr-type G domain-containing protein</fullName>
    </recommendedName>
</protein>
<dbReference type="InterPro" id="IPR009000">
    <property type="entry name" value="Transl_B-barrel_sf"/>
</dbReference>
<comment type="similarity">
    <text evidence="2">Belongs to the TRAFAC class translation factor GTPase superfamily. Classic translation factor GTPase family. EF-Tu/EF-1A subfamily.</text>
</comment>
<dbReference type="CDD" id="cd01883">
    <property type="entry name" value="EF1_alpha"/>
    <property type="match status" value="1"/>
</dbReference>
<evidence type="ECO:0000259" key="7">
    <source>
        <dbReference type="PROSITE" id="PS51722"/>
    </source>
</evidence>
<feature type="compositionally biased region" description="Low complexity" evidence="6">
    <location>
        <begin position="14"/>
        <end position="41"/>
    </location>
</feature>
<keyword evidence="5" id="KW-0342">GTP-binding</keyword>
<dbReference type="SUPFAM" id="SSF50447">
    <property type="entry name" value="Translation proteins"/>
    <property type="match status" value="1"/>
</dbReference>
<dbReference type="InterPro" id="IPR031157">
    <property type="entry name" value="G_TR_CS"/>
</dbReference>
<feature type="region of interest" description="Disordered" evidence="6">
    <location>
        <begin position="1"/>
        <end position="94"/>
    </location>
</feature>
<name>A0A0K6S9I8_9ALVE</name>
<keyword evidence="3" id="KW-0963">Cytoplasm</keyword>
<dbReference type="InterPro" id="IPR054696">
    <property type="entry name" value="GTP-eEF1A_C"/>
</dbReference>
<proteinExistence type="inferred from homology"/>
<dbReference type="FunFam" id="2.40.30.10:FF:000020">
    <property type="entry name" value="Translation elongation factor EF-1"/>
    <property type="match status" value="1"/>
</dbReference>
<evidence type="ECO:0000256" key="4">
    <source>
        <dbReference type="ARBA" id="ARBA00022741"/>
    </source>
</evidence>
<dbReference type="FunFam" id="3.40.50.300:FF:001202">
    <property type="entry name" value="Translation elongation factor EF-1 subunit alpha"/>
    <property type="match status" value="1"/>
</dbReference>
<dbReference type="Gene3D" id="3.40.50.300">
    <property type="entry name" value="P-loop containing nucleotide triphosphate hydrolases"/>
    <property type="match status" value="1"/>
</dbReference>
<dbReference type="CDD" id="cd03704">
    <property type="entry name" value="eRF3_C_III"/>
    <property type="match status" value="1"/>
</dbReference>
<dbReference type="PhylomeDB" id="A0A0K6S9I8"/>
<evidence type="ECO:0000256" key="3">
    <source>
        <dbReference type="ARBA" id="ARBA00022490"/>
    </source>
</evidence>
<comment type="subcellular location">
    <subcellularLocation>
        <location evidence="1">Cytoplasm</location>
    </subcellularLocation>
</comment>
<dbReference type="SUPFAM" id="SSF52540">
    <property type="entry name" value="P-loop containing nucleoside triphosphate hydrolases"/>
    <property type="match status" value="1"/>
</dbReference>
<feature type="domain" description="Tr-type G" evidence="7">
    <location>
        <begin position="93"/>
        <end position="356"/>
    </location>
</feature>
<dbReference type="GO" id="GO:0005737">
    <property type="term" value="C:cytoplasm"/>
    <property type="evidence" value="ECO:0007669"/>
    <property type="project" value="UniProtKB-SubCell"/>
</dbReference>
<feature type="compositionally biased region" description="Acidic residues" evidence="6">
    <location>
        <begin position="49"/>
        <end position="71"/>
    </location>
</feature>
<dbReference type="InterPro" id="IPR000795">
    <property type="entry name" value="T_Tr_GTP-bd_dom"/>
</dbReference>
<dbReference type="AlphaFoldDB" id="A0A0K6S9I8"/>
<dbReference type="CDD" id="cd04089">
    <property type="entry name" value="eRF3_II"/>
    <property type="match status" value="1"/>
</dbReference>
<dbReference type="SUPFAM" id="SSF50465">
    <property type="entry name" value="EF-Tu/eEF-1alpha/eIF2-gamma C-terminal domain"/>
    <property type="match status" value="1"/>
</dbReference>
<dbReference type="PANTHER" id="PTHR23115">
    <property type="entry name" value="TRANSLATION FACTOR"/>
    <property type="match status" value="1"/>
</dbReference>
<keyword evidence="4" id="KW-0547">Nucleotide-binding</keyword>
<dbReference type="Pfam" id="PF22594">
    <property type="entry name" value="GTP-eEF1A_C"/>
    <property type="match status" value="1"/>
</dbReference>
<feature type="compositionally biased region" description="Basic and acidic residues" evidence="6">
    <location>
        <begin position="82"/>
        <end position="94"/>
    </location>
</feature>
<evidence type="ECO:0000256" key="6">
    <source>
        <dbReference type="SAM" id="MobiDB-lite"/>
    </source>
</evidence>
<evidence type="ECO:0000256" key="1">
    <source>
        <dbReference type="ARBA" id="ARBA00004496"/>
    </source>
</evidence>
<dbReference type="Gene3D" id="2.40.30.10">
    <property type="entry name" value="Translation factors"/>
    <property type="match status" value="2"/>
</dbReference>
<dbReference type="PROSITE" id="PS00301">
    <property type="entry name" value="G_TR_1"/>
    <property type="match status" value="1"/>
</dbReference>